<accession>A0ABS1TAS6</accession>
<dbReference type="PANTHER" id="PTHR34216:SF3">
    <property type="entry name" value="POLY-BETA-1,6-N-ACETYL-D-GLUCOSAMINE N-DEACETYLASE"/>
    <property type="match status" value="1"/>
</dbReference>
<evidence type="ECO:0000256" key="3">
    <source>
        <dbReference type="SAM" id="Phobius"/>
    </source>
</evidence>
<dbReference type="SUPFAM" id="SSF88713">
    <property type="entry name" value="Glycoside hydrolase/deacetylase"/>
    <property type="match status" value="1"/>
</dbReference>
<feature type="transmembrane region" description="Helical" evidence="3">
    <location>
        <begin position="6"/>
        <end position="25"/>
    </location>
</feature>
<gene>
    <name evidence="5" type="ORF">JK636_08800</name>
</gene>
<evidence type="ECO:0000259" key="4">
    <source>
        <dbReference type="PROSITE" id="PS51677"/>
    </source>
</evidence>
<feature type="domain" description="NodB homology" evidence="4">
    <location>
        <begin position="147"/>
        <end position="306"/>
    </location>
</feature>
<dbReference type="InterPro" id="IPR051398">
    <property type="entry name" value="Polysacch_Deacetylase"/>
</dbReference>
<proteinExistence type="predicted"/>
<dbReference type="EMBL" id="JAESWC010000002">
    <property type="protein sequence ID" value="MBL4935857.1"/>
    <property type="molecule type" value="Genomic_DNA"/>
</dbReference>
<keyword evidence="3" id="KW-0812">Transmembrane</keyword>
<dbReference type="PROSITE" id="PS51677">
    <property type="entry name" value="NODB"/>
    <property type="match status" value="1"/>
</dbReference>
<evidence type="ECO:0000313" key="6">
    <source>
        <dbReference type="Proteomes" id="UP000632377"/>
    </source>
</evidence>
<keyword evidence="3" id="KW-1133">Transmembrane helix</keyword>
<dbReference type="PROSITE" id="PS51257">
    <property type="entry name" value="PROKAR_LIPOPROTEIN"/>
    <property type="match status" value="1"/>
</dbReference>
<organism evidence="5 6">
    <name type="scientific">Clostridium rhizosphaerae</name>
    <dbReference type="NCBI Taxonomy" id="2803861"/>
    <lineage>
        <taxon>Bacteria</taxon>
        <taxon>Bacillati</taxon>
        <taxon>Bacillota</taxon>
        <taxon>Clostridia</taxon>
        <taxon>Eubacteriales</taxon>
        <taxon>Clostridiaceae</taxon>
        <taxon>Clostridium</taxon>
    </lineage>
</organism>
<comment type="subcellular location">
    <subcellularLocation>
        <location evidence="1">Secreted</location>
    </subcellularLocation>
</comment>
<dbReference type="Pfam" id="PF01522">
    <property type="entry name" value="Polysacc_deac_1"/>
    <property type="match status" value="1"/>
</dbReference>
<evidence type="ECO:0000313" key="5">
    <source>
        <dbReference type="EMBL" id="MBL4935857.1"/>
    </source>
</evidence>
<keyword evidence="2" id="KW-0732">Signal</keyword>
<dbReference type="CDD" id="cd10918">
    <property type="entry name" value="CE4_NodB_like_5s_6s"/>
    <property type="match status" value="1"/>
</dbReference>
<name>A0ABS1TAS6_9CLOT</name>
<protein>
    <submittedName>
        <fullName evidence="5">Polysaccharide deacetylase family protein</fullName>
    </submittedName>
</protein>
<dbReference type="Gene3D" id="3.20.20.370">
    <property type="entry name" value="Glycoside hydrolase/deacetylase"/>
    <property type="match status" value="1"/>
</dbReference>
<dbReference type="InterPro" id="IPR011330">
    <property type="entry name" value="Glyco_hydro/deAcase_b/a-brl"/>
</dbReference>
<evidence type="ECO:0000256" key="1">
    <source>
        <dbReference type="ARBA" id="ARBA00004613"/>
    </source>
</evidence>
<dbReference type="Proteomes" id="UP000632377">
    <property type="component" value="Unassembled WGS sequence"/>
</dbReference>
<dbReference type="InterPro" id="IPR002509">
    <property type="entry name" value="NODB_dom"/>
</dbReference>
<reference evidence="5 6" key="1">
    <citation type="submission" date="2021-01" db="EMBL/GenBank/DDBJ databases">
        <title>Genome public.</title>
        <authorList>
            <person name="Liu C."/>
            <person name="Sun Q."/>
        </authorList>
    </citation>
    <scope>NUCLEOTIDE SEQUENCE [LARGE SCALE GENOMIC DNA]</scope>
    <source>
        <strain evidence="5 6">YIM B02515</strain>
    </source>
</reference>
<sequence>MKKNILTQFIGISILVIVVIIGTGCNNNQKSNNARVLLSNSSAIENQEVKGEVDNDLLLSEQKEQYESNKIFHKSKQKQEKSLKVYKEKGIPVLMYHSIGFEPKNDLKVSKEKFEVQMKYLKDNGYTTLTMEELYKALNYAEEIPEKPVVLSFDDGYRDNYTEAYPALKRYDLKGTIFVITDLIDKSSAYLNSSQIKEMSDYGISIESHTVYHEELNLLSYDRQFKTLNRSKKDLEGITNKEIIAVAYPVGKYNEKAIKAVSEAGYKMAFTTKYGFAKKNSGIFTLSRIRINGSDSMETFKAKLGA</sequence>
<evidence type="ECO:0000256" key="2">
    <source>
        <dbReference type="ARBA" id="ARBA00022729"/>
    </source>
</evidence>
<comment type="caution">
    <text evidence="5">The sequence shown here is derived from an EMBL/GenBank/DDBJ whole genome shotgun (WGS) entry which is preliminary data.</text>
</comment>
<keyword evidence="3" id="KW-0472">Membrane</keyword>
<dbReference type="RefSeq" id="WP_202748446.1">
    <property type="nucleotide sequence ID" value="NZ_JAESWC010000002.1"/>
</dbReference>
<keyword evidence="6" id="KW-1185">Reference proteome</keyword>
<dbReference type="PANTHER" id="PTHR34216">
    <property type="match status" value="1"/>
</dbReference>